<organism evidence="12 13">
    <name type="scientific">Helianthus annuus</name>
    <name type="common">Common sunflower</name>
    <dbReference type="NCBI Taxonomy" id="4232"/>
    <lineage>
        <taxon>Eukaryota</taxon>
        <taxon>Viridiplantae</taxon>
        <taxon>Streptophyta</taxon>
        <taxon>Embryophyta</taxon>
        <taxon>Tracheophyta</taxon>
        <taxon>Spermatophyta</taxon>
        <taxon>Magnoliopsida</taxon>
        <taxon>eudicotyledons</taxon>
        <taxon>Gunneridae</taxon>
        <taxon>Pentapetalae</taxon>
        <taxon>asterids</taxon>
        <taxon>campanulids</taxon>
        <taxon>Asterales</taxon>
        <taxon>Asteraceae</taxon>
        <taxon>Asteroideae</taxon>
        <taxon>Heliantheae alliance</taxon>
        <taxon>Heliantheae</taxon>
        <taxon>Helianthus</taxon>
    </lineage>
</organism>
<evidence type="ECO:0000313" key="13">
    <source>
        <dbReference type="Proteomes" id="UP000215914"/>
    </source>
</evidence>
<evidence type="ECO:0000256" key="7">
    <source>
        <dbReference type="ARBA" id="ARBA00047899"/>
    </source>
</evidence>
<dbReference type="SMART" id="SM00239">
    <property type="entry name" value="C2"/>
    <property type="match status" value="1"/>
</dbReference>
<dbReference type="InterPro" id="IPR045272">
    <property type="entry name" value="ANXUR1/2-like"/>
</dbReference>
<evidence type="ECO:0000259" key="10">
    <source>
        <dbReference type="PROSITE" id="PS50004"/>
    </source>
</evidence>
<evidence type="ECO:0000256" key="9">
    <source>
        <dbReference type="PROSITE-ProRule" id="PRU10141"/>
    </source>
</evidence>
<feature type="domain" description="Protein kinase" evidence="11">
    <location>
        <begin position="24"/>
        <end position="298"/>
    </location>
</feature>
<dbReference type="Pfam" id="PF07714">
    <property type="entry name" value="PK_Tyr_Ser-Thr"/>
    <property type="match status" value="1"/>
</dbReference>
<keyword evidence="5" id="KW-0418">Kinase</keyword>
<proteinExistence type="predicted"/>
<dbReference type="InterPro" id="IPR000719">
    <property type="entry name" value="Prot_kinase_dom"/>
</dbReference>
<dbReference type="InterPro" id="IPR001245">
    <property type="entry name" value="Ser-Thr/Tyr_kinase_cat_dom"/>
</dbReference>
<feature type="domain" description="C2" evidence="10">
    <location>
        <begin position="420"/>
        <end position="536"/>
    </location>
</feature>
<sequence>MSQIDQFQHLKIPLEVIQSATGNFSADSCIGRGGFGKVYKGQLVHSRGEIMVALKRLDPAFGQGNTEFWKEIMMLSFYKHENIISLLGYCDDHGEKIIVYEYASKKSLEAYLASNNLNWVQRLKICVGAARGLAYLHNPTENHLRIVHRDIKSSNILLDDNWSAKISDFGLSKFAPANNQFTFLVTDPAGTPGYIDPMYYETGLLTKESDVYSFGVVLFEVLCGRLCYGNQNLQPLVGQVRDYYLENKISELVYSNMKDTMDITSLNLFADIAYRCLCRERKERPLMIEIVKALESALEIQENADEKAAFIFDAKNHYVILYVSPLTDYHPLAVKAEWNEESTLYVENFDGQELVILINKVESQEKHCHVVTARYKFSDLTPEIRTPYFLDIERRFNFYTGGNRVEVLYKPSVYQDHILALSRSILTAPVWTPKDGGLLIVRIHGAELFGRSNCSCVQLFFREEIRETRSMSNTSNPVWLQEFAFLLEQPPTNETLQLGVIDEVFLGQIRRSREYLGYVNIRLADLINKKWTNESYNLTTGFDSYTRYRLRVELQWRTSDKITTKR</sequence>
<dbReference type="Gene3D" id="3.30.200.20">
    <property type="entry name" value="Phosphorylase Kinase, domain 1"/>
    <property type="match status" value="1"/>
</dbReference>
<dbReference type="AlphaFoldDB" id="A0A9K3JPP9"/>
<dbReference type="GO" id="GO:0004714">
    <property type="term" value="F:transmembrane receptor protein tyrosine kinase activity"/>
    <property type="evidence" value="ECO:0007669"/>
    <property type="project" value="InterPro"/>
</dbReference>
<reference evidence="12" key="1">
    <citation type="journal article" date="2017" name="Nature">
        <title>The sunflower genome provides insights into oil metabolism, flowering and Asterid evolution.</title>
        <authorList>
            <person name="Badouin H."/>
            <person name="Gouzy J."/>
            <person name="Grassa C.J."/>
            <person name="Murat F."/>
            <person name="Staton S.E."/>
            <person name="Cottret L."/>
            <person name="Lelandais-Briere C."/>
            <person name="Owens G.L."/>
            <person name="Carrere S."/>
            <person name="Mayjonade B."/>
            <person name="Legrand L."/>
            <person name="Gill N."/>
            <person name="Kane N.C."/>
            <person name="Bowers J.E."/>
            <person name="Hubner S."/>
            <person name="Bellec A."/>
            <person name="Berard A."/>
            <person name="Berges H."/>
            <person name="Blanchet N."/>
            <person name="Boniface M.C."/>
            <person name="Brunel D."/>
            <person name="Catrice O."/>
            <person name="Chaidir N."/>
            <person name="Claudel C."/>
            <person name="Donnadieu C."/>
            <person name="Faraut T."/>
            <person name="Fievet G."/>
            <person name="Helmstetter N."/>
            <person name="King M."/>
            <person name="Knapp S.J."/>
            <person name="Lai Z."/>
            <person name="Le Paslier M.C."/>
            <person name="Lippi Y."/>
            <person name="Lorenzon L."/>
            <person name="Mandel J.R."/>
            <person name="Marage G."/>
            <person name="Marchand G."/>
            <person name="Marquand E."/>
            <person name="Bret-Mestries E."/>
            <person name="Morien E."/>
            <person name="Nambeesan S."/>
            <person name="Nguyen T."/>
            <person name="Pegot-Espagnet P."/>
            <person name="Pouilly N."/>
            <person name="Raftis F."/>
            <person name="Sallet E."/>
            <person name="Schiex T."/>
            <person name="Thomas J."/>
            <person name="Vandecasteele C."/>
            <person name="Vares D."/>
            <person name="Vear F."/>
            <person name="Vautrin S."/>
            <person name="Crespi M."/>
            <person name="Mangin B."/>
            <person name="Burke J.M."/>
            <person name="Salse J."/>
            <person name="Munos S."/>
            <person name="Vincourt P."/>
            <person name="Rieseberg L.H."/>
            <person name="Langlade N.B."/>
        </authorList>
    </citation>
    <scope>NUCLEOTIDE SEQUENCE</scope>
    <source>
        <tissue evidence="12">Leaves</tissue>
    </source>
</reference>
<evidence type="ECO:0000256" key="4">
    <source>
        <dbReference type="ARBA" id="ARBA00022741"/>
    </source>
</evidence>
<dbReference type="InterPro" id="IPR035892">
    <property type="entry name" value="C2_domain_sf"/>
</dbReference>
<evidence type="ECO:0000256" key="5">
    <source>
        <dbReference type="ARBA" id="ARBA00022777"/>
    </source>
</evidence>
<dbReference type="FunFam" id="3.30.200.20:FF:000039">
    <property type="entry name" value="receptor-like protein kinase FERONIA"/>
    <property type="match status" value="1"/>
</dbReference>
<dbReference type="Gramene" id="mRNA:HanXRQr2_Chr02g0072981">
    <property type="protein sequence ID" value="mRNA:HanXRQr2_Chr02g0072981"/>
    <property type="gene ID" value="HanXRQr2_Chr02g0072981"/>
</dbReference>
<feature type="binding site" evidence="9">
    <location>
        <position position="55"/>
    </location>
    <ligand>
        <name>ATP</name>
        <dbReference type="ChEBI" id="CHEBI:30616"/>
    </ligand>
</feature>
<name>A0A9K3JPP9_HELAN</name>
<evidence type="ECO:0000256" key="1">
    <source>
        <dbReference type="ARBA" id="ARBA00012513"/>
    </source>
</evidence>
<keyword evidence="4 9" id="KW-0547">Nucleotide-binding</keyword>
<dbReference type="GO" id="GO:0004672">
    <property type="term" value="F:protein kinase activity"/>
    <property type="evidence" value="ECO:0000318"/>
    <property type="project" value="GO_Central"/>
</dbReference>
<keyword evidence="3 12" id="KW-0808">Transferase</keyword>
<comment type="catalytic activity">
    <reaction evidence="7">
        <text>L-threonyl-[protein] + ATP = O-phospho-L-threonyl-[protein] + ADP + H(+)</text>
        <dbReference type="Rhea" id="RHEA:46608"/>
        <dbReference type="Rhea" id="RHEA-COMP:11060"/>
        <dbReference type="Rhea" id="RHEA-COMP:11605"/>
        <dbReference type="ChEBI" id="CHEBI:15378"/>
        <dbReference type="ChEBI" id="CHEBI:30013"/>
        <dbReference type="ChEBI" id="CHEBI:30616"/>
        <dbReference type="ChEBI" id="CHEBI:61977"/>
        <dbReference type="ChEBI" id="CHEBI:456216"/>
        <dbReference type="EC" id="2.7.11.1"/>
    </reaction>
</comment>
<keyword evidence="2" id="KW-0723">Serine/threonine-protein kinase</keyword>
<evidence type="ECO:0000256" key="2">
    <source>
        <dbReference type="ARBA" id="ARBA00022527"/>
    </source>
</evidence>
<gene>
    <name evidence="12" type="ORF">HanXRQr2_Chr02g0072981</name>
</gene>
<evidence type="ECO:0000256" key="8">
    <source>
        <dbReference type="ARBA" id="ARBA00048679"/>
    </source>
</evidence>
<dbReference type="InterPro" id="IPR017441">
    <property type="entry name" value="Protein_kinase_ATP_BS"/>
</dbReference>
<dbReference type="PANTHER" id="PTHR27003">
    <property type="entry name" value="OS07G0166700 PROTEIN"/>
    <property type="match status" value="1"/>
</dbReference>
<dbReference type="EMBL" id="MNCJ02000317">
    <property type="protein sequence ID" value="KAF5819030.1"/>
    <property type="molecule type" value="Genomic_DNA"/>
</dbReference>
<dbReference type="EC" id="2.7.11.1" evidence="1"/>
<accession>A0A9K3JPP9</accession>
<comment type="caution">
    <text evidence="12">The sequence shown here is derived from an EMBL/GenBank/DDBJ whole genome shotgun (WGS) entry which is preliminary data.</text>
</comment>
<evidence type="ECO:0000256" key="6">
    <source>
        <dbReference type="ARBA" id="ARBA00022840"/>
    </source>
</evidence>
<dbReference type="PROSITE" id="PS00107">
    <property type="entry name" value="PROTEIN_KINASE_ATP"/>
    <property type="match status" value="1"/>
</dbReference>
<dbReference type="GO" id="GO:0004674">
    <property type="term" value="F:protein serine/threonine kinase activity"/>
    <property type="evidence" value="ECO:0007669"/>
    <property type="project" value="UniProtKB-KW"/>
</dbReference>
<dbReference type="Gene3D" id="1.10.510.10">
    <property type="entry name" value="Transferase(Phosphotransferase) domain 1"/>
    <property type="match status" value="1"/>
</dbReference>
<dbReference type="CDD" id="cd00030">
    <property type="entry name" value="C2"/>
    <property type="match status" value="1"/>
</dbReference>
<dbReference type="SMART" id="SM00220">
    <property type="entry name" value="S_TKc"/>
    <property type="match status" value="1"/>
</dbReference>
<keyword evidence="13" id="KW-1185">Reference proteome</keyword>
<dbReference type="SUPFAM" id="SSF49562">
    <property type="entry name" value="C2 domain (Calcium/lipid-binding domain, CaLB)"/>
    <property type="match status" value="1"/>
</dbReference>
<dbReference type="GO" id="GO:0005524">
    <property type="term" value="F:ATP binding"/>
    <property type="evidence" value="ECO:0007669"/>
    <property type="project" value="UniProtKB-UniRule"/>
</dbReference>
<dbReference type="PROSITE" id="PS00108">
    <property type="entry name" value="PROTEIN_KINASE_ST"/>
    <property type="match status" value="1"/>
</dbReference>
<dbReference type="Pfam" id="PF00168">
    <property type="entry name" value="C2"/>
    <property type="match status" value="1"/>
</dbReference>
<dbReference type="SUPFAM" id="SSF56112">
    <property type="entry name" value="Protein kinase-like (PK-like)"/>
    <property type="match status" value="1"/>
</dbReference>
<dbReference type="PROSITE" id="PS50011">
    <property type="entry name" value="PROTEIN_KINASE_DOM"/>
    <property type="match status" value="1"/>
</dbReference>
<evidence type="ECO:0000259" key="11">
    <source>
        <dbReference type="PROSITE" id="PS50011"/>
    </source>
</evidence>
<dbReference type="InterPro" id="IPR000008">
    <property type="entry name" value="C2_dom"/>
</dbReference>
<dbReference type="PANTHER" id="PTHR27003:SF359">
    <property type="entry name" value="SERINE_THREONINE-PROTEIN KINASE UNC-51-RELATED"/>
    <property type="match status" value="1"/>
</dbReference>
<reference evidence="12" key="2">
    <citation type="submission" date="2020-06" db="EMBL/GenBank/DDBJ databases">
        <title>Helianthus annuus Genome sequencing and assembly Release 2.</title>
        <authorList>
            <person name="Gouzy J."/>
            <person name="Langlade N."/>
            <person name="Munos S."/>
        </authorList>
    </citation>
    <scope>NUCLEOTIDE SEQUENCE</scope>
    <source>
        <tissue evidence="12">Leaves</tissue>
    </source>
</reference>
<dbReference type="GO" id="GO:0005886">
    <property type="term" value="C:plasma membrane"/>
    <property type="evidence" value="ECO:0000318"/>
    <property type="project" value="GO_Central"/>
</dbReference>
<evidence type="ECO:0000313" key="12">
    <source>
        <dbReference type="EMBL" id="KAF5819030.1"/>
    </source>
</evidence>
<dbReference type="PROSITE" id="PS50004">
    <property type="entry name" value="C2"/>
    <property type="match status" value="1"/>
</dbReference>
<keyword evidence="6 9" id="KW-0067">ATP-binding</keyword>
<protein>
    <recommendedName>
        <fullName evidence="1">non-specific serine/threonine protein kinase</fullName>
        <ecNumber evidence="1">2.7.11.1</ecNumber>
    </recommendedName>
</protein>
<dbReference type="InterPro" id="IPR008271">
    <property type="entry name" value="Ser/Thr_kinase_AS"/>
</dbReference>
<dbReference type="Proteomes" id="UP000215914">
    <property type="component" value="Unassembled WGS sequence"/>
</dbReference>
<evidence type="ECO:0000256" key="3">
    <source>
        <dbReference type="ARBA" id="ARBA00022679"/>
    </source>
</evidence>
<dbReference type="Gene3D" id="2.60.40.150">
    <property type="entry name" value="C2 domain"/>
    <property type="match status" value="1"/>
</dbReference>
<dbReference type="FunFam" id="1.10.510.10:FF:001023">
    <property type="entry name" value="Os07g0541700 protein"/>
    <property type="match status" value="1"/>
</dbReference>
<dbReference type="InterPro" id="IPR011009">
    <property type="entry name" value="Kinase-like_dom_sf"/>
</dbReference>
<comment type="catalytic activity">
    <reaction evidence="8">
        <text>L-seryl-[protein] + ATP = O-phospho-L-seryl-[protein] + ADP + H(+)</text>
        <dbReference type="Rhea" id="RHEA:17989"/>
        <dbReference type="Rhea" id="RHEA-COMP:9863"/>
        <dbReference type="Rhea" id="RHEA-COMP:11604"/>
        <dbReference type="ChEBI" id="CHEBI:15378"/>
        <dbReference type="ChEBI" id="CHEBI:29999"/>
        <dbReference type="ChEBI" id="CHEBI:30616"/>
        <dbReference type="ChEBI" id="CHEBI:83421"/>
        <dbReference type="ChEBI" id="CHEBI:456216"/>
        <dbReference type="EC" id="2.7.11.1"/>
    </reaction>
</comment>